<sequence>MQFLISKKLPRLSPRVYNLMKSLLTDEDGDAVPDTGGHSGIYNK</sequence>
<proteinExistence type="predicted"/>
<reference evidence="3" key="1">
    <citation type="submission" date="2017-02" db="UniProtKB">
        <authorList>
            <consortium name="WormBaseParasite"/>
        </authorList>
    </citation>
    <scope>IDENTIFICATION</scope>
</reference>
<gene>
    <name evidence="1" type="ORF">EVEC_LOCUS10439</name>
</gene>
<dbReference type="Proteomes" id="UP000274131">
    <property type="component" value="Unassembled WGS sequence"/>
</dbReference>
<reference evidence="1 2" key="2">
    <citation type="submission" date="2018-10" db="EMBL/GenBank/DDBJ databases">
        <authorList>
            <consortium name="Pathogen Informatics"/>
        </authorList>
    </citation>
    <scope>NUCLEOTIDE SEQUENCE [LARGE SCALE GENOMIC DNA]</scope>
</reference>
<dbReference type="AlphaFoldDB" id="A0A0N4VJU3"/>
<dbReference type="EMBL" id="UXUI01010849">
    <property type="protein sequence ID" value="VDD95688.1"/>
    <property type="molecule type" value="Genomic_DNA"/>
</dbReference>
<evidence type="ECO:0000313" key="1">
    <source>
        <dbReference type="EMBL" id="VDD95688.1"/>
    </source>
</evidence>
<protein>
    <submittedName>
        <fullName evidence="1 3">Uncharacterized protein</fullName>
    </submittedName>
</protein>
<organism evidence="3">
    <name type="scientific">Enterobius vermicularis</name>
    <name type="common">Human pinworm</name>
    <dbReference type="NCBI Taxonomy" id="51028"/>
    <lineage>
        <taxon>Eukaryota</taxon>
        <taxon>Metazoa</taxon>
        <taxon>Ecdysozoa</taxon>
        <taxon>Nematoda</taxon>
        <taxon>Chromadorea</taxon>
        <taxon>Rhabditida</taxon>
        <taxon>Spirurina</taxon>
        <taxon>Oxyuridomorpha</taxon>
        <taxon>Oxyuroidea</taxon>
        <taxon>Oxyuridae</taxon>
        <taxon>Enterobius</taxon>
    </lineage>
</organism>
<name>A0A0N4VJU3_ENTVE</name>
<evidence type="ECO:0000313" key="2">
    <source>
        <dbReference type="Proteomes" id="UP000274131"/>
    </source>
</evidence>
<accession>A0A0N4VJU3</accession>
<evidence type="ECO:0000313" key="3">
    <source>
        <dbReference type="WBParaSite" id="EVEC_0001111401-mRNA-1"/>
    </source>
</evidence>
<dbReference type="WBParaSite" id="EVEC_0001111401-mRNA-1">
    <property type="protein sequence ID" value="EVEC_0001111401-mRNA-1"/>
    <property type="gene ID" value="EVEC_0001111401"/>
</dbReference>
<keyword evidence="2" id="KW-1185">Reference proteome</keyword>